<dbReference type="InterPro" id="IPR036390">
    <property type="entry name" value="WH_DNA-bd_sf"/>
</dbReference>
<dbReference type="InterPro" id="IPR058796">
    <property type="entry name" value="COPS2_C"/>
</dbReference>
<dbReference type="InterPro" id="IPR050871">
    <property type="entry name" value="26S_Proteasome/COP9_Components"/>
</dbReference>
<dbReference type="SUPFAM" id="SSF46785">
    <property type="entry name" value="Winged helix' DNA-binding domain"/>
    <property type="match status" value="1"/>
</dbReference>
<feature type="coiled-coil region" evidence="8">
    <location>
        <begin position="1375"/>
        <end position="1573"/>
    </location>
</feature>
<feature type="compositionally biased region" description="Polar residues" evidence="9">
    <location>
        <begin position="1712"/>
        <end position="1729"/>
    </location>
</feature>
<evidence type="ECO:0000256" key="8">
    <source>
        <dbReference type="SAM" id="Coils"/>
    </source>
</evidence>
<evidence type="ECO:0000313" key="11">
    <source>
        <dbReference type="EMBL" id="TSM52318.1"/>
    </source>
</evidence>
<feature type="region of interest" description="Disordered" evidence="9">
    <location>
        <begin position="466"/>
        <end position="513"/>
    </location>
</feature>
<dbReference type="FunFam" id="1.25.40.570:FF:000001">
    <property type="entry name" value="Putative cop9 signalosome complex subunit 2"/>
    <property type="match status" value="1"/>
</dbReference>
<evidence type="ECO:0000313" key="12">
    <source>
        <dbReference type="Proteomes" id="UP000319801"/>
    </source>
</evidence>
<reference evidence="11 12" key="1">
    <citation type="journal article" date="2019" name="Genome Biol. Evol.">
        <title>Whole-Genome Sequencing of the Giant Devil Catfish, Bagarius yarrelli.</title>
        <authorList>
            <person name="Jiang W."/>
            <person name="Lv Y."/>
            <person name="Cheng L."/>
            <person name="Yang K."/>
            <person name="Chao B."/>
            <person name="Wang X."/>
            <person name="Li Y."/>
            <person name="Pan X."/>
            <person name="You X."/>
            <person name="Zhang Y."/>
            <person name="Yang J."/>
            <person name="Li J."/>
            <person name="Zhang X."/>
            <person name="Liu S."/>
            <person name="Sun C."/>
            <person name="Yang J."/>
            <person name="Shi Q."/>
        </authorList>
    </citation>
    <scope>NUCLEOTIDE SEQUENCE [LARGE SCALE GENOMIC DNA]</scope>
    <source>
        <strain evidence="11">JWS20170419001</strain>
        <tissue evidence="11">Muscle</tissue>
    </source>
</reference>
<evidence type="ECO:0000256" key="5">
    <source>
        <dbReference type="ARBA" id="ARBA00022490"/>
    </source>
</evidence>
<comment type="similarity">
    <text evidence="3">Belongs to the CSN2 family.</text>
</comment>
<feature type="region of interest" description="Disordered" evidence="9">
    <location>
        <begin position="1712"/>
        <end position="1745"/>
    </location>
</feature>
<dbReference type="GO" id="GO:0005737">
    <property type="term" value="C:cytoplasm"/>
    <property type="evidence" value="ECO:0007669"/>
    <property type="project" value="UniProtKB-SubCell"/>
</dbReference>
<evidence type="ECO:0000259" key="10">
    <source>
        <dbReference type="PROSITE" id="PS50250"/>
    </source>
</evidence>
<dbReference type="SUPFAM" id="SSF48452">
    <property type="entry name" value="TPR-like"/>
    <property type="match status" value="1"/>
</dbReference>
<evidence type="ECO:0000256" key="4">
    <source>
        <dbReference type="ARBA" id="ARBA00014879"/>
    </source>
</evidence>
<feature type="compositionally biased region" description="Polar residues" evidence="9">
    <location>
        <begin position="493"/>
        <end position="513"/>
    </location>
</feature>
<feature type="coiled-coil region" evidence="8">
    <location>
        <begin position="660"/>
        <end position="750"/>
    </location>
</feature>
<comment type="subcellular location">
    <subcellularLocation>
        <location evidence="2">Cytoplasm</location>
    </subcellularLocation>
    <subcellularLocation>
        <location evidence="1">Nucleus</location>
    </subcellularLocation>
</comment>
<keyword evidence="12" id="KW-1185">Reference proteome</keyword>
<evidence type="ECO:0000256" key="2">
    <source>
        <dbReference type="ARBA" id="ARBA00004496"/>
    </source>
</evidence>
<evidence type="ECO:0000256" key="6">
    <source>
        <dbReference type="ARBA" id="ARBA00022790"/>
    </source>
</evidence>
<dbReference type="Pfam" id="PF01399">
    <property type="entry name" value="PCI"/>
    <property type="match status" value="1"/>
</dbReference>
<dbReference type="PANTHER" id="PTHR10678">
    <property type="entry name" value="26S PROTEASOME NON-ATPASE REGULATORY SUBUNIT 11/COP9 SIGNALOSOME COMPLEX SUBUNIT 2"/>
    <property type="match status" value="1"/>
</dbReference>
<dbReference type="Pfam" id="PF25983">
    <property type="entry name" value="COPS2_C"/>
    <property type="match status" value="1"/>
</dbReference>
<feature type="region of interest" description="Disordered" evidence="9">
    <location>
        <begin position="1655"/>
        <end position="1682"/>
    </location>
</feature>
<organism evidence="11 12">
    <name type="scientific">Bagarius yarrelli</name>
    <name type="common">Goonch</name>
    <name type="synonym">Bagrus yarrelli</name>
    <dbReference type="NCBI Taxonomy" id="175774"/>
    <lineage>
        <taxon>Eukaryota</taxon>
        <taxon>Metazoa</taxon>
        <taxon>Chordata</taxon>
        <taxon>Craniata</taxon>
        <taxon>Vertebrata</taxon>
        <taxon>Euteleostomi</taxon>
        <taxon>Actinopterygii</taxon>
        <taxon>Neopterygii</taxon>
        <taxon>Teleostei</taxon>
        <taxon>Ostariophysi</taxon>
        <taxon>Siluriformes</taxon>
        <taxon>Sisoridae</taxon>
        <taxon>Sisorinae</taxon>
        <taxon>Bagarius</taxon>
    </lineage>
</organism>
<feature type="coiled-coil region" evidence="8">
    <location>
        <begin position="903"/>
        <end position="1123"/>
    </location>
</feature>
<proteinExistence type="inferred from homology"/>
<keyword evidence="8" id="KW-0175">Coiled coil</keyword>
<dbReference type="Proteomes" id="UP000319801">
    <property type="component" value="Unassembled WGS sequence"/>
</dbReference>
<name>A0A556U479_BAGYA</name>
<evidence type="ECO:0000256" key="9">
    <source>
        <dbReference type="SAM" id="MobiDB-lite"/>
    </source>
</evidence>
<dbReference type="EMBL" id="VCAZ01000046">
    <property type="protein sequence ID" value="TSM52318.1"/>
    <property type="molecule type" value="Genomic_DNA"/>
</dbReference>
<dbReference type="GO" id="GO:0008180">
    <property type="term" value="C:COP9 signalosome"/>
    <property type="evidence" value="ECO:0007669"/>
    <property type="project" value="UniProtKB-KW"/>
</dbReference>
<dbReference type="InterPro" id="IPR011990">
    <property type="entry name" value="TPR-like_helical_dom_sf"/>
</dbReference>
<keyword evidence="7" id="KW-0539">Nucleus</keyword>
<sequence>MARLLRCGVLFHGDYFEARRIVGVFRPIHRAKSDMEDDFIAMMKRIISGLMAWKEYSEDSNSEPNVDLENQYYNSKALKEDDPKAALSSFQKVLELEGEKGEWGFKALKQMIKINFKLTNFPEMMNRYKQLLTYIRSAVTRNYSEKSINSILDYISTSKQMDLLQEFYETTLEALKDAKNDRLWFKTNTKLGKLYLEREEFGKLQKILRQLHQSCQTDDGEDDLKKGTQLLEIYALEIQMYTAQKNNKKLKALYEQSLHIKSAIPHPLIMGVIRECGGKMHLREGEFEKAHTDFFEAFKNYDESGSPRRTTCLKYLVLANMLMKSGINPFDSQEAKPYKNDPEILAMTNLVSAYQNNDITEFEKILKTNHSNIMDDPFIREHIEELLRNIRTQGLIKLIKPYTRIHIPFISKHINGRIDQVNQLLELDHQKRGGARYAALDKWTNQLNSLNQAILHKLLTDLPDDMLEDSHDSSPELDYSTCSPQRDRPQHAWNGQSPSAETNPGAAYNQSNHQGYIYGHDHIHHLHGRTEPLTHGWDAHQNYESGEYVYSSTGTVSHGTSSNSVEDYEQEAYLNTGHHSGANGQDYAEQANVGNYVQTFEDRITDGQDADCYKASYQPHKPARQPNMFNIQSSNQNGHFDQLQRDFLDSSPTTVDAQEYAQLKILNKAQLRQIEDLEQKLEDSRRKMRYIDHQFAIVKDEKDGLTVSLKESSHLIEEAKERESRLQTKVMSLEQQLQTLTEREQENIKKQCAAEATVNSLKQQVVDLCRSETLTRAREQHDRDMGAMKEQHEARVLALQQKLDAHSQNLEEQVLLAQRLRDQVKQLERQREEEQEELNELKEQITLYESAVKLGAVSIDSNWENQLSESYIDLGIKKVNWKDGRNHSTPVLSDSNLPKDDLAKELKNELQRCLTQLKTKREKISCLQKELRVSQNQVEQLKTQLQGVEKNAKDSVIRESSLEKLLEQSNMTPHKEVARLKEERQQLQKRVEALELRNTELKQSEEKVKAANSELCTKMREMIQELDQEKQEAAERYERTQQQFRDDVVQHVREELTQEHTAHIKQLTDEYQQQIQQLKSKLADLSQEVLAVQECYISVCKEKDKLEENLLSKVDEERNLKDDEIKKRLAIEEALEKQKTDFASQHQDTVAHLKAQWIKDKETEIQLQVTKQLASAKKSWQEGQRELEKKWEQKLEVALKEKQKAKSTESQDNSSQTDTVDSVTQLLSLEQLEDRLCAQRVSLAVKVAEEKWKETMSKKCEEFEDYLSKNQELQLRVESLKTQLESSFEEQKARLKAELSEARALWNTEKQEEISCLKVQLQRDQESLKKKHQTQLERKVKETREEVVRQGQAHLQETMQSKEQEWRSQQKLKLREERQQSIEEVLAELQEVLKEIQEQRKVSEEESRIGGVRTRLRNLCREALEKAIANTKQDLVKSSEEKLRHVLRETQEQHEKELNHIRSSLNQKQEAVCSSKGCSDTIGKLQKKSQELQRHLEKACRQLQHTVREHKSTLRKLKEEHDEILQKEREAHAKTVEQVRLSSCQESSSAIDQQNLQAGLEEMNEQYMKAVQKIRGDMLRYLQESKERAAELVRAEVLRERQDTARRMRRYYLTCLQELLEEGGQTTGAEKKIINAASKLAAMAKVLETPVAKKKFQTKQDVQEPSLNSANPAKVSSASTQSHSAIAESYRVCRKQQKQEREIFTVTSSSAKVNTAHKNSQSDIKSAQMNAAKGPEVPEPATPNPLHSYPPKSICDRADGSTVGSVNVTLRKHSREEYLIGTEKGTSSECFTGGKNLTVEPFLLEEAPVRDDGQSDWSLSSNGSTFSSNIVFTHSYPSNNPELVNLLSLTDPTVDNVDFGSSVGDNSDVTVYKEIAKKASGVKLMKYAGINRAKSREPIPGSEDEATRKACPKSLLSQFKLCQRDSGFDSPVSLIQK</sequence>
<keyword evidence="6" id="KW-0736">Signalosome</keyword>
<feature type="coiled-coil region" evidence="8">
    <location>
        <begin position="789"/>
        <end position="851"/>
    </location>
</feature>
<feature type="domain" description="PCI" evidence="10">
    <location>
        <begin position="290"/>
        <end position="474"/>
    </location>
</feature>
<protein>
    <recommendedName>
        <fullName evidence="4">COP9 signalosome complex subunit 2</fullName>
    </recommendedName>
</protein>
<feature type="coiled-coil region" evidence="8">
    <location>
        <begin position="1263"/>
        <end position="1305"/>
    </location>
</feature>
<gene>
    <name evidence="11" type="ORF">Baya_8080</name>
</gene>
<keyword evidence="5" id="KW-0963">Cytoplasm</keyword>
<dbReference type="Gene3D" id="1.25.40.570">
    <property type="match status" value="1"/>
</dbReference>
<dbReference type="PROSITE" id="PS50250">
    <property type="entry name" value="PCI"/>
    <property type="match status" value="1"/>
</dbReference>
<evidence type="ECO:0000256" key="1">
    <source>
        <dbReference type="ARBA" id="ARBA00004123"/>
    </source>
</evidence>
<evidence type="ECO:0000256" key="3">
    <source>
        <dbReference type="ARBA" id="ARBA00009318"/>
    </source>
</evidence>
<accession>A0A556U479</accession>
<dbReference type="Pfam" id="PF25770">
    <property type="entry name" value="CC_CEP63-bind_CEP152"/>
    <property type="match status" value="1"/>
</dbReference>
<evidence type="ECO:0000256" key="7">
    <source>
        <dbReference type="ARBA" id="ARBA00023242"/>
    </source>
</evidence>
<dbReference type="InterPro" id="IPR000717">
    <property type="entry name" value="PCI_dom"/>
</dbReference>
<dbReference type="InterPro" id="IPR057659">
    <property type="entry name" value="CEP152_CC"/>
</dbReference>
<comment type="caution">
    <text evidence="11">The sequence shown here is derived from an EMBL/GenBank/DDBJ whole genome shotgun (WGS) entry which is preliminary data.</text>
</comment>
<dbReference type="OrthoDB" id="10064205at2759"/>
<dbReference type="SMART" id="SM00753">
    <property type="entry name" value="PAM"/>
    <property type="match status" value="1"/>
</dbReference>
<feature type="compositionally biased region" description="Polar residues" evidence="9">
    <location>
        <begin position="1659"/>
        <end position="1682"/>
    </location>
</feature>